<dbReference type="Pfam" id="PF07343">
    <property type="entry name" value="DUF1475"/>
    <property type="match status" value="1"/>
</dbReference>
<gene>
    <name evidence="2" type="ORF">ED208_00915</name>
</gene>
<dbReference type="RefSeq" id="WP_123209979.1">
    <property type="nucleotide sequence ID" value="NZ_RJVO01000001.1"/>
</dbReference>
<keyword evidence="1" id="KW-0812">Transmembrane</keyword>
<feature type="transmembrane region" description="Helical" evidence="1">
    <location>
        <begin position="78"/>
        <end position="100"/>
    </location>
</feature>
<dbReference type="AlphaFoldDB" id="A0A3N0VK50"/>
<dbReference type="InParanoid" id="A0A3N0VK50"/>
<dbReference type="InterPro" id="IPR009943">
    <property type="entry name" value="DUF1475"/>
</dbReference>
<evidence type="ECO:0000313" key="3">
    <source>
        <dbReference type="Proteomes" id="UP000282106"/>
    </source>
</evidence>
<feature type="transmembrane region" description="Helical" evidence="1">
    <location>
        <begin position="47"/>
        <end position="66"/>
    </location>
</feature>
<comment type="caution">
    <text evidence="2">The sequence shown here is derived from an EMBL/GenBank/DDBJ whole genome shotgun (WGS) entry which is preliminary data.</text>
</comment>
<accession>A0A3N0VK50</accession>
<sequence length="120" mass="13393">MKPAIVTLALASLLGLIAVSVWASGLQSIVPAIRELLTQPSAGNNPWFIATLADAYFGFLWFWLWVAYKEVRWSARLIWLLLILGLGNMAMAAYALLVLLRLPRGSSVEDFLLRRRPGPR</sequence>
<evidence type="ECO:0000313" key="2">
    <source>
        <dbReference type="EMBL" id="ROH93127.1"/>
    </source>
</evidence>
<protein>
    <submittedName>
        <fullName evidence="2">DUF1475 domain-containing protein</fullName>
    </submittedName>
</protein>
<dbReference type="EMBL" id="RJVO01000001">
    <property type="protein sequence ID" value="ROH93127.1"/>
    <property type="molecule type" value="Genomic_DNA"/>
</dbReference>
<proteinExistence type="predicted"/>
<keyword evidence="1" id="KW-0472">Membrane</keyword>
<organism evidence="2 3">
    <name type="scientific">Stagnimonas aquatica</name>
    <dbReference type="NCBI Taxonomy" id="2689987"/>
    <lineage>
        <taxon>Bacteria</taxon>
        <taxon>Pseudomonadati</taxon>
        <taxon>Pseudomonadota</taxon>
        <taxon>Gammaproteobacteria</taxon>
        <taxon>Nevskiales</taxon>
        <taxon>Nevskiaceae</taxon>
        <taxon>Stagnimonas</taxon>
    </lineage>
</organism>
<keyword evidence="1" id="KW-1133">Transmembrane helix</keyword>
<name>A0A3N0VK50_9GAMM</name>
<keyword evidence="3" id="KW-1185">Reference proteome</keyword>
<dbReference type="Proteomes" id="UP000282106">
    <property type="component" value="Unassembled WGS sequence"/>
</dbReference>
<evidence type="ECO:0000256" key="1">
    <source>
        <dbReference type="SAM" id="Phobius"/>
    </source>
</evidence>
<reference evidence="2 3" key="1">
    <citation type="submission" date="2018-10" db="EMBL/GenBank/DDBJ databases">
        <authorList>
            <person name="Chen W.-M."/>
        </authorList>
    </citation>
    <scope>NUCLEOTIDE SEQUENCE [LARGE SCALE GENOMIC DNA]</scope>
    <source>
        <strain evidence="2 3">THS-13</strain>
    </source>
</reference>